<dbReference type="RefSeq" id="WP_236843969.1">
    <property type="nucleotide sequence ID" value="NZ_CAJGUP010000039.1"/>
</dbReference>
<dbReference type="Proteomes" id="UP000053096">
    <property type="component" value="Unassembled WGS sequence"/>
</dbReference>
<accession>A0A0M7BQH7</accession>
<feature type="domain" description="DUF7424" evidence="1">
    <location>
        <begin position="11"/>
        <end position="182"/>
    </location>
</feature>
<reference evidence="2 3" key="1">
    <citation type="submission" date="2015-09" db="EMBL/GenBank/DDBJ databases">
        <authorList>
            <person name="Jackson K.R."/>
            <person name="Lunt B.L."/>
            <person name="Fisher J.N.B."/>
            <person name="Gardner A.V."/>
            <person name="Bailey M.E."/>
            <person name="Deus L.M."/>
            <person name="Earl A.S."/>
            <person name="Gibby P.D."/>
            <person name="Hartmann K.A."/>
            <person name="Liu J.E."/>
            <person name="Manci A.M."/>
            <person name="Nielsen D.A."/>
            <person name="Solomon M.B."/>
            <person name="Breakwell D.P."/>
            <person name="Burnett S.H."/>
            <person name="Grose J.H."/>
        </authorList>
    </citation>
    <scope>NUCLEOTIDE SEQUENCE [LARGE SCALE GENOMIC DNA]</scope>
    <source>
        <strain evidence="2 3">2789STDY5608636</strain>
    </source>
</reference>
<evidence type="ECO:0000313" key="2">
    <source>
        <dbReference type="EMBL" id="CUI28225.1"/>
    </source>
</evidence>
<dbReference type="InterPro" id="IPR055847">
    <property type="entry name" value="DUF7424"/>
</dbReference>
<dbReference type="AlphaFoldDB" id="A0A0M7BQH7"/>
<evidence type="ECO:0000259" key="1">
    <source>
        <dbReference type="Pfam" id="PF24199"/>
    </source>
</evidence>
<gene>
    <name evidence="2" type="ORF">ERS370011_00001</name>
</gene>
<organism evidence="2 3">
    <name type="scientific">Bordetella pseudohinzii</name>
    <dbReference type="NCBI Taxonomy" id="1331258"/>
    <lineage>
        <taxon>Bacteria</taxon>
        <taxon>Pseudomonadati</taxon>
        <taxon>Pseudomonadota</taxon>
        <taxon>Betaproteobacteria</taxon>
        <taxon>Burkholderiales</taxon>
        <taxon>Alcaligenaceae</taxon>
        <taxon>Bordetella</taxon>
    </lineage>
</organism>
<dbReference type="Pfam" id="PF24199">
    <property type="entry name" value="DUF7424"/>
    <property type="match status" value="1"/>
</dbReference>
<evidence type="ECO:0000313" key="3">
    <source>
        <dbReference type="Proteomes" id="UP000053096"/>
    </source>
</evidence>
<proteinExistence type="predicted"/>
<protein>
    <recommendedName>
        <fullName evidence="1">DUF7424 domain-containing protein</fullName>
    </recommendedName>
</protein>
<dbReference type="EMBL" id="CYTV01000001">
    <property type="protein sequence ID" value="CUI28225.1"/>
    <property type="molecule type" value="Genomic_DNA"/>
</dbReference>
<sequence length="186" mass="20237">MAHISIAFDTGNLLVEVPACQSHEDSRQPSKILVDVQQAVPGIFSDAKYEECYRKGFDSFARFSLPIFLDKDRDGKLASNSHINLVSNETGLLSVSVPDAIKARIKSAQKKSPVGALDLKFAIKVKNDTGKEFPFSAVAVFVDQEPYVFANLTSKPNGSFLVTLSDVSAKSAVENGDAMVLMHRSK</sequence>
<name>A0A0M7BQH7_9BORD</name>